<feature type="compositionally biased region" description="Basic and acidic residues" evidence="1">
    <location>
        <begin position="1"/>
        <end position="30"/>
    </location>
</feature>
<dbReference type="EMBL" id="JBHSJF010000005">
    <property type="protein sequence ID" value="MFC5067409.1"/>
    <property type="molecule type" value="Genomic_DNA"/>
</dbReference>
<keyword evidence="3" id="KW-1185">Reference proteome</keyword>
<organism evidence="2 3">
    <name type="scientific">Flaviflagellibacter deserti</name>
    <dbReference type="NCBI Taxonomy" id="2267266"/>
    <lineage>
        <taxon>Bacteria</taxon>
        <taxon>Pseudomonadati</taxon>
        <taxon>Pseudomonadota</taxon>
        <taxon>Alphaproteobacteria</taxon>
        <taxon>Hyphomicrobiales</taxon>
        <taxon>Flaviflagellibacter</taxon>
    </lineage>
</organism>
<evidence type="ECO:0000313" key="2">
    <source>
        <dbReference type="EMBL" id="MFC5067409.1"/>
    </source>
</evidence>
<reference evidence="3" key="1">
    <citation type="journal article" date="2019" name="Int. J. Syst. Evol. Microbiol.">
        <title>The Global Catalogue of Microorganisms (GCM) 10K type strain sequencing project: providing services to taxonomists for standard genome sequencing and annotation.</title>
        <authorList>
            <consortium name="The Broad Institute Genomics Platform"/>
            <consortium name="The Broad Institute Genome Sequencing Center for Infectious Disease"/>
            <person name="Wu L."/>
            <person name="Ma J."/>
        </authorList>
    </citation>
    <scope>NUCLEOTIDE SEQUENCE [LARGE SCALE GENOMIC DNA]</scope>
    <source>
        <strain evidence="3">CGMCC 1.16444</strain>
    </source>
</reference>
<accession>A0ABV9Z1H9</accession>
<feature type="region of interest" description="Disordered" evidence="1">
    <location>
        <begin position="1"/>
        <end position="60"/>
    </location>
</feature>
<name>A0ABV9Z1H9_9HYPH</name>
<proteinExistence type="predicted"/>
<evidence type="ECO:0000256" key="1">
    <source>
        <dbReference type="SAM" id="MobiDB-lite"/>
    </source>
</evidence>
<sequence>MNELTEKKSLQDQADFFREQGKSGSPEHRSLMNNLAESYELDARKKAATEPPPPLKPEDE</sequence>
<comment type="caution">
    <text evidence="2">The sequence shown here is derived from an EMBL/GenBank/DDBJ whole genome shotgun (WGS) entry which is preliminary data.</text>
</comment>
<dbReference type="RefSeq" id="WP_114958437.1">
    <property type="nucleotide sequence ID" value="NZ_JBHSJF010000005.1"/>
</dbReference>
<evidence type="ECO:0000313" key="3">
    <source>
        <dbReference type="Proteomes" id="UP001595796"/>
    </source>
</evidence>
<gene>
    <name evidence="2" type="ORF">ACFPFW_05200</name>
</gene>
<dbReference type="Proteomes" id="UP001595796">
    <property type="component" value="Unassembled WGS sequence"/>
</dbReference>
<protein>
    <submittedName>
        <fullName evidence="2">Uncharacterized protein</fullName>
    </submittedName>
</protein>
<feature type="compositionally biased region" description="Pro residues" evidence="1">
    <location>
        <begin position="50"/>
        <end position="60"/>
    </location>
</feature>